<dbReference type="AlphaFoldDB" id="A0A9P7JHD5"/>
<dbReference type="OrthoDB" id="2617191at2759"/>
<evidence type="ECO:0000313" key="1">
    <source>
        <dbReference type="EMBL" id="KAG1822599.1"/>
    </source>
</evidence>
<sequence length="105" mass="11929">MFTNTQMIMNQASCKVDEAATRAMTGQLVFELMEKEYHYIKDVLLLTMIGACGDAGGDEKRGHLLFLQKYPWMLVMDYWSHQINLILGNYYKANGDISAVVDNAN</sequence>
<dbReference type="GeneID" id="64626500"/>
<dbReference type="EMBL" id="JABBWG010000005">
    <property type="protein sequence ID" value="KAG1822599.1"/>
    <property type="molecule type" value="Genomic_DNA"/>
</dbReference>
<gene>
    <name evidence="1" type="ORF">BJ212DRAFT_1296611</name>
</gene>
<dbReference type="RefSeq" id="XP_041197005.1">
    <property type="nucleotide sequence ID" value="XM_041332483.1"/>
</dbReference>
<organism evidence="1 2">
    <name type="scientific">Suillus subaureus</name>
    <dbReference type="NCBI Taxonomy" id="48587"/>
    <lineage>
        <taxon>Eukaryota</taxon>
        <taxon>Fungi</taxon>
        <taxon>Dikarya</taxon>
        <taxon>Basidiomycota</taxon>
        <taxon>Agaricomycotina</taxon>
        <taxon>Agaricomycetes</taxon>
        <taxon>Agaricomycetidae</taxon>
        <taxon>Boletales</taxon>
        <taxon>Suillineae</taxon>
        <taxon>Suillaceae</taxon>
        <taxon>Suillus</taxon>
    </lineage>
</organism>
<keyword evidence="2" id="KW-1185">Reference proteome</keyword>
<dbReference type="Proteomes" id="UP000807769">
    <property type="component" value="Unassembled WGS sequence"/>
</dbReference>
<evidence type="ECO:0000313" key="2">
    <source>
        <dbReference type="Proteomes" id="UP000807769"/>
    </source>
</evidence>
<name>A0A9P7JHD5_9AGAM</name>
<protein>
    <recommendedName>
        <fullName evidence="3">DUF659 domain-containing protein</fullName>
    </recommendedName>
</protein>
<reference evidence="1" key="1">
    <citation type="journal article" date="2020" name="New Phytol.">
        <title>Comparative genomics reveals dynamic genome evolution in host specialist ectomycorrhizal fungi.</title>
        <authorList>
            <person name="Lofgren L.A."/>
            <person name="Nguyen N.H."/>
            <person name="Vilgalys R."/>
            <person name="Ruytinx J."/>
            <person name="Liao H.L."/>
            <person name="Branco S."/>
            <person name="Kuo A."/>
            <person name="LaButti K."/>
            <person name="Lipzen A."/>
            <person name="Andreopoulos W."/>
            <person name="Pangilinan J."/>
            <person name="Riley R."/>
            <person name="Hundley H."/>
            <person name="Na H."/>
            <person name="Barry K."/>
            <person name="Grigoriev I.V."/>
            <person name="Stajich J.E."/>
            <person name="Kennedy P.G."/>
        </authorList>
    </citation>
    <scope>NUCLEOTIDE SEQUENCE</scope>
    <source>
        <strain evidence="1">MN1</strain>
    </source>
</reference>
<evidence type="ECO:0008006" key="3">
    <source>
        <dbReference type="Google" id="ProtNLM"/>
    </source>
</evidence>
<proteinExistence type="predicted"/>
<comment type="caution">
    <text evidence="1">The sequence shown here is derived from an EMBL/GenBank/DDBJ whole genome shotgun (WGS) entry which is preliminary data.</text>
</comment>
<accession>A0A9P7JHD5</accession>